<dbReference type="Proteomes" id="UP000244571">
    <property type="component" value="Chromosome"/>
</dbReference>
<dbReference type="KEGG" id="boz:DBV39_00600"/>
<keyword evidence="2" id="KW-1185">Reference proteome</keyword>
<dbReference type="AlphaFoldDB" id="A0A2R4XF64"/>
<name>A0A2R4XF64_9BURK</name>
<proteinExistence type="predicted"/>
<dbReference type="RefSeq" id="WP_108619897.1">
    <property type="nucleotide sequence ID" value="NZ_CP028901.1"/>
</dbReference>
<reference evidence="1 2" key="1">
    <citation type="submission" date="2018-04" db="EMBL/GenBank/DDBJ databases">
        <title>Bordetella sp. HZ20 isolated from seawater.</title>
        <authorList>
            <person name="Sun C."/>
        </authorList>
    </citation>
    <scope>NUCLEOTIDE SEQUENCE [LARGE SCALE GENOMIC DNA]</scope>
    <source>
        <strain evidence="1 2">HZ20</strain>
    </source>
</reference>
<dbReference type="EMBL" id="CP028901">
    <property type="protein sequence ID" value="AWB32456.1"/>
    <property type="molecule type" value="Genomic_DNA"/>
</dbReference>
<protein>
    <submittedName>
        <fullName evidence="1">Uncharacterized protein</fullName>
    </submittedName>
</protein>
<evidence type="ECO:0000313" key="2">
    <source>
        <dbReference type="Proteomes" id="UP000244571"/>
    </source>
</evidence>
<accession>A0A2R4XF64</accession>
<sequence>MQVALNNFCRENRACAHSAGANGLTPDSTLAQGMLPPVMAFDPYRDFSVHYTIVRFTLFDYATA</sequence>
<gene>
    <name evidence="1" type="ORF">DBV39_00600</name>
</gene>
<evidence type="ECO:0000313" key="1">
    <source>
        <dbReference type="EMBL" id="AWB32456.1"/>
    </source>
</evidence>
<organism evidence="1 2">
    <name type="scientific">Orrella marina</name>
    <dbReference type="NCBI Taxonomy" id="2163011"/>
    <lineage>
        <taxon>Bacteria</taxon>
        <taxon>Pseudomonadati</taxon>
        <taxon>Pseudomonadota</taxon>
        <taxon>Betaproteobacteria</taxon>
        <taxon>Burkholderiales</taxon>
        <taxon>Alcaligenaceae</taxon>
        <taxon>Orrella</taxon>
    </lineage>
</organism>